<feature type="non-terminal residue" evidence="1">
    <location>
        <position position="1"/>
    </location>
</feature>
<dbReference type="PANTHER" id="PTHR45011:SF1">
    <property type="entry name" value="DAP3-BINDING CELL DEATH ENHANCER 1"/>
    <property type="match status" value="1"/>
</dbReference>
<dbReference type="InterPro" id="IPR006597">
    <property type="entry name" value="Sel1-like"/>
</dbReference>
<keyword evidence="2" id="KW-1185">Reference proteome</keyword>
<proteinExistence type="predicted"/>
<dbReference type="SUPFAM" id="SSF81901">
    <property type="entry name" value="HCP-like"/>
    <property type="match status" value="1"/>
</dbReference>
<comment type="caution">
    <text evidence="1">The sequence shown here is derived from an EMBL/GenBank/DDBJ whole genome shotgun (WGS) entry which is preliminary data.</text>
</comment>
<dbReference type="EMBL" id="AGNL01017218">
    <property type="protein sequence ID" value="EJK64477.1"/>
    <property type="molecule type" value="Genomic_DNA"/>
</dbReference>
<dbReference type="Proteomes" id="UP000266841">
    <property type="component" value="Unassembled WGS sequence"/>
</dbReference>
<reference evidence="1 2" key="1">
    <citation type="journal article" date="2012" name="Genome Biol.">
        <title>Genome and low-iron response of an oceanic diatom adapted to chronic iron limitation.</title>
        <authorList>
            <person name="Lommer M."/>
            <person name="Specht M."/>
            <person name="Roy A.S."/>
            <person name="Kraemer L."/>
            <person name="Andreson R."/>
            <person name="Gutowska M.A."/>
            <person name="Wolf J."/>
            <person name="Bergner S.V."/>
            <person name="Schilhabel M.B."/>
            <person name="Klostermeier U.C."/>
            <person name="Beiko R.G."/>
            <person name="Rosenstiel P."/>
            <person name="Hippler M."/>
            <person name="Laroche J."/>
        </authorList>
    </citation>
    <scope>NUCLEOTIDE SEQUENCE [LARGE SCALE GENOMIC DNA]</scope>
    <source>
        <strain evidence="1 2">CCMP1005</strain>
    </source>
</reference>
<dbReference type="InterPro" id="IPR052748">
    <property type="entry name" value="ISR_Activator"/>
</dbReference>
<dbReference type="Pfam" id="PF08238">
    <property type="entry name" value="Sel1"/>
    <property type="match status" value="1"/>
</dbReference>
<gene>
    <name evidence="1" type="ORF">THAOC_14783</name>
</gene>
<dbReference type="PANTHER" id="PTHR45011">
    <property type="entry name" value="DAP3-BINDING CELL DEATH ENHANCER 1"/>
    <property type="match status" value="1"/>
</dbReference>
<dbReference type="Gene3D" id="1.25.40.10">
    <property type="entry name" value="Tetratricopeptide repeat domain"/>
    <property type="match status" value="1"/>
</dbReference>
<dbReference type="SMART" id="SM00671">
    <property type="entry name" value="SEL1"/>
    <property type="match status" value="1"/>
</dbReference>
<name>K0T1W5_THAOC</name>
<dbReference type="AlphaFoldDB" id="K0T1W5"/>
<dbReference type="OrthoDB" id="2384430at2759"/>
<protein>
    <recommendedName>
        <fullName evidence="3">Sel1 repeat family protein</fullName>
    </recommendedName>
</protein>
<evidence type="ECO:0000313" key="1">
    <source>
        <dbReference type="EMBL" id="EJK64477.1"/>
    </source>
</evidence>
<evidence type="ECO:0008006" key="3">
    <source>
        <dbReference type="Google" id="ProtNLM"/>
    </source>
</evidence>
<organism evidence="1 2">
    <name type="scientific">Thalassiosira oceanica</name>
    <name type="common">Marine diatom</name>
    <dbReference type="NCBI Taxonomy" id="159749"/>
    <lineage>
        <taxon>Eukaryota</taxon>
        <taxon>Sar</taxon>
        <taxon>Stramenopiles</taxon>
        <taxon>Ochrophyta</taxon>
        <taxon>Bacillariophyta</taxon>
        <taxon>Coscinodiscophyceae</taxon>
        <taxon>Thalassiosirophycidae</taxon>
        <taxon>Thalassiosirales</taxon>
        <taxon>Thalassiosiraceae</taxon>
        <taxon>Thalassiosira</taxon>
    </lineage>
</organism>
<sequence>KAVEMLTEAAGLGSIDALFNLGAAHEDGVGVQQDEAKAVEFYAKAAMQGHVLSRYSLGFTFGKKGGELWPRGAPVRGATLYDLSENGAQGFS</sequence>
<evidence type="ECO:0000313" key="2">
    <source>
        <dbReference type="Proteomes" id="UP000266841"/>
    </source>
</evidence>
<accession>K0T1W5</accession>
<dbReference type="InterPro" id="IPR011990">
    <property type="entry name" value="TPR-like_helical_dom_sf"/>
</dbReference>